<reference evidence="2" key="2">
    <citation type="submission" date="2022-01" db="EMBL/GenBank/DDBJ databases">
        <authorList>
            <person name="Yamashiro T."/>
            <person name="Shiraishi A."/>
            <person name="Satake H."/>
            <person name="Nakayama K."/>
        </authorList>
    </citation>
    <scope>NUCLEOTIDE SEQUENCE</scope>
</reference>
<dbReference type="Proteomes" id="UP001151760">
    <property type="component" value="Unassembled WGS sequence"/>
</dbReference>
<sequence>MTIYRILEDHWRKVFNEAKLENEKKEDSEEYEESKTNAILKTILEKADETLRQRNRRVPFKQRNEPSAQPKVVYAQILNINYLCYFLDILKNYNLIDDEPMWVADRVVTLTLGSAITIPETANEFAIKEEEAKFMKTFHRIRFYNDYRDRDSNRDNWHSSGRNDYNQDNYRSNFDDKLDLQKLLSDFIKAQHSTNSFVKDTFKDLKTKLKTTTKNHQASIQNLKAKFDKLVDKQSGRPSGSLPSNTQPNPKDFIIFEMEEESKVPLILGSPFLHIVDAVIRVKQKQLNLRVGTERMTFHINSAMKHSYSNDDTCFSIDVIDEILKEDFDALLDEGRLEVDNAKIDAISKLPPTTNVKGIRSFLGHILLLQEFGIKIKDKKGIENVAADHLSQIDNDETSDNSDVDDHIPGETLMEITTNDTPWFTDFANYLEDPYLFKVCSDDMIRRCVSRPETRRILDQCHHGPTGGHYGPNTTAKKVLDSSFYWPTIIKEAHTLWVVERFGGGVDWLDLVCLFEKWLTFSHGLRNANHTQTLDLVDIYDFQENSDDEDEEEVLDDEEVTQVKVLMALADDELTVGKNHAQNGKWIDITMRKVNILLSMDKDADWQNYLKYINIDLKFVEEQILNLLSKYNKLVFELNKCRELLILKQAKLDAIIFQIQNTKLTKLNHALQEQLKEEKKINEKWLTSLKKRLVERLNPNSKLPNFNTGRILVPESQAVNESLKPSETSTNPQSSNDSKAESLTPLPSLKTP</sequence>
<evidence type="ECO:0000313" key="2">
    <source>
        <dbReference type="EMBL" id="GJS74316.1"/>
    </source>
</evidence>
<dbReference type="EMBL" id="BQNB010010222">
    <property type="protein sequence ID" value="GJS74316.1"/>
    <property type="molecule type" value="Genomic_DNA"/>
</dbReference>
<feature type="compositionally biased region" description="Polar residues" evidence="1">
    <location>
        <begin position="717"/>
        <end position="737"/>
    </location>
</feature>
<dbReference type="Gene3D" id="1.10.340.70">
    <property type="match status" value="1"/>
</dbReference>
<reference evidence="2" key="1">
    <citation type="journal article" date="2022" name="Int. J. Mol. Sci.">
        <title>Draft Genome of Tanacetum Coccineum: Genomic Comparison of Closely Related Tanacetum-Family Plants.</title>
        <authorList>
            <person name="Yamashiro T."/>
            <person name="Shiraishi A."/>
            <person name="Nakayama K."/>
            <person name="Satake H."/>
        </authorList>
    </citation>
    <scope>NUCLEOTIDE SEQUENCE</scope>
</reference>
<comment type="caution">
    <text evidence="2">The sequence shown here is derived from an EMBL/GenBank/DDBJ whole genome shotgun (WGS) entry which is preliminary data.</text>
</comment>
<keyword evidence="3" id="KW-1185">Reference proteome</keyword>
<gene>
    <name evidence="2" type="ORF">Tco_0707157</name>
</gene>
<evidence type="ECO:0008006" key="4">
    <source>
        <dbReference type="Google" id="ProtNLM"/>
    </source>
</evidence>
<organism evidence="2 3">
    <name type="scientific">Tanacetum coccineum</name>
    <dbReference type="NCBI Taxonomy" id="301880"/>
    <lineage>
        <taxon>Eukaryota</taxon>
        <taxon>Viridiplantae</taxon>
        <taxon>Streptophyta</taxon>
        <taxon>Embryophyta</taxon>
        <taxon>Tracheophyta</taxon>
        <taxon>Spermatophyta</taxon>
        <taxon>Magnoliopsida</taxon>
        <taxon>eudicotyledons</taxon>
        <taxon>Gunneridae</taxon>
        <taxon>Pentapetalae</taxon>
        <taxon>asterids</taxon>
        <taxon>campanulids</taxon>
        <taxon>Asterales</taxon>
        <taxon>Asteraceae</taxon>
        <taxon>Asteroideae</taxon>
        <taxon>Anthemideae</taxon>
        <taxon>Anthemidinae</taxon>
        <taxon>Tanacetum</taxon>
    </lineage>
</organism>
<dbReference type="PANTHER" id="PTHR34072:SF57">
    <property type="entry name" value="RNA-DIRECTED DNA POLYMERASE"/>
    <property type="match status" value="1"/>
</dbReference>
<evidence type="ECO:0000313" key="3">
    <source>
        <dbReference type="Proteomes" id="UP001151760"/>
    </source>
</evidence>
<feature type="region of interest" description="Disordered" evidence="1">
    <location>
        <begin position="717"/>
        <end position="752"/>
    </location>
</feature>
<protein>
    <recommendedName>
        <fullName evidence="4">Integrase zinc-binding domain-containing protein</fullName>
    </recommendedName>
</protein>
<accession>A0ABQ4YAH8</accession>
<dbReference type="PANTHER" id="PTHR34072">
    <property type="entry name" value="ENZYMATIC POLYPROTEIN-RELATED"/>
    <property type="match status" value="1"/>
</dbReference>
<name>A0ABQ4YAH8_9ASTR</name>
<proteinExistence type="predicted"/>
<evidence type="ECO:0000256" key="1">
    <source>
        <dbReference type="SAM" id="MobiDB-lite"/>
    </source>
</evidence>